<keyword evidence="1" id="KW-1185">Reference proteome</keyword>
<dbReference type="AlphaFoldDB" id="A0A1I7T0E8"/>
<protein>
    <submittedName>
        <fullName evidence="2">ULP_PROTEASE domain-containing protein</fullName>
    </submittedName>
</protein>
<dbReference type="WBParaSite" id="Csp11.Scaffold442.g1214.t1">
    <property type="protein sequence ID" value="Csp11.Scaffold442.g1214.t1"/>
    <property type="gene ID" value="Csp11.Scaffold442.g1214"/>
</dbReference>
<dbReference type="eggNOG" id="ENOG502TIHW">
    <property type="taxonomic scope" value="Eukaryota"/>
</dbReference>
<organism evidence="1 2">
    <name type="scientific">Caenorhabditis tropicalis</name>
    <dbReference type="NCBI Taxonomy" id="1561998"/>
    <lineage>
        <taxon>Eukaryota</taxon>
        <taxon>Metazoa</taxon>
        <taxon>Ecdysozoa</taxon>
        <taxon>Nematoda</taxon>
        <taxon>Chromadorea</taxon>
        <taxon>Rhabditida</taxon>
        <taxon>Rhabditina</taxon>
        <taxon>Rhabditomorpha</taxon>
        <taxon>Rhabditoidea</taxon>
        <taxon>Rhabditidae</taxon>
        <taxon>Peloderinae</taxon>
        <taxon>Caenorhabditis</taxon>
    </lineage>
</organism>
<accession>A0A1I7T0E8</accession>
<sequence>MAPTKSILKTAKPVRRVSFKPENEVRYIETTKTPKINFEKYPCYNIDEYDEVDLNEKIIGEPNHLVENKGLDDSILTHDGNSAPWTLSSLFKPAKSSNTPKGSKNKPFVQKLYEKIRKRSHGVLWTKPRALEYIRQDWRYDDEIESEGLDPADTEMEENPVAGKNRLLTKSQRRQRLIDSCSEKKTHIRNVENFIKKLKNGETPTVMAMHVSKNAQTTENIQIHAESFQKFMEKNTKDVKYMSFTVRAAINRRLTVEGLNPDVRHAYEVVVDNYDNIMAPSLYHLFKFKRTKDFENIEILYFLGY</sequence>
<evidence type="ECO:0000313" key="1">
    <source>
        <dbReference type="Proteomes" id="UP000095282"/>
    </source>
</evidence>
<proteinExistence type="predicted"/>
<name>A0A1I7T0E8_9PELO</name>
<evidence type="ECO:0000313" key="2">
    <source>
        <dbReference type="WBParaSite" id="Csp11.Scaffold442.g1214.t1"/>
    </source>
</evidence>
<reference evidence="2" key="1">
    <citation type="submission" date="2016-11" db="UniProtKB">
        <authorList>
            <consortium name="WormBaseParasite"/>
        </authorList>
    </citation>
    <scope>IDENTIFICATION</scope>
</reference>
<dbReference type="Proteomes" id="UP000095282">
    <property type="component" value="Unplaced"/>
</dbReference>